<reference evidence="2" key="1">
    <citation type="submission" date="2020-11" db="EMBL/GenBank/DDBJ databases">
        <title>Adaptations for nitrogen fixation in a non-lichenized fungal sporocarp promotes dispersal by wood-feeding termites.</title>
        <authorList>
            <consortium name="DOE Joint Genome Institute"/>
            <person name="Koch R.A."/>
            <person name="Yoon G."/>
            <person name="Arayal U."/>
            <person name="Lail K."/>
            <person name="Amirebrahimi M."/>
            <person name="Labutti K."/>
            <person name="Lipzen A."/>
            <person name="Riley R."/>
            <person name="Barry K."/>
            <person name="Henrissat B."/>
            <person name="Grigoriev I.V."/>
            <person name="Herr J.R."/>
            <person name="Aime M.C."/>
        </authorList>
    </citation>
    <scope>NUCLEOTIDE SEQUENCE</scope>
    <source>
        <strain evidence="2">MCA 3950</strain>
    </source>
</reference>
<dbReference type="GeneID" id="66103761"/>
<evidence type="ECO:0000313" key="2">
    <source>
        <dbReference type="EMBL" id="KAG7440577.1"/>
    </source>
</evidence>
<dbReference type="AlphaFoldDB" id="A0A9P7VHC7"/>
<name>A0A9P7VHC7_9AGAR</name>
<evidence type="ECO:0000313" key="3">
    <source>
        <dbReference type="Proteomes" id="UP000812287"/>
    </source>
</evidence>
<evidence type="ECO:0000256" key="1">
    <source>
        <dbReference type="SAM" id="Phobius"/>
    </source>
</evidence>
<keyword evidence="1" id="KW-0472">Membrane</keyword>
<keyword evidence="1" id="KW-0812">Transmembrane</keyword>
<comment type="caution">
    <text evidence="2">The sequence shown here is derived from an EMBL/GenBank/DDBJ whole genome shotgun (WGS) entry which is preliminary data.</text>
</comment>
<dbReference type="Proteomes" id="UP000812287">
    <property type="component" value="Unassembled WGS sequence"/>
</dbReference>
<keyword evidence="1" id="KW-1133">Transmembrane helix</keyword>
<dbReference type="EMBL" id="MU250569">
    <property type="protein sequence ID" value="KAG7440577.1"/>
    <property type="molecule type" value="Genomic_DNA"/>
</dbReference>
<organism evidence="2 3">
    <name type="scientific">Guyanagaster necrorhizus</name>
    <dbReference type="NCBI Taxonomy" id="856835"/>
    <lineage>
        <taxon>Eukaryota</taxon>
        <taxon>Fungi</taxon>
        <taxon>Dikarya</taxon>
        <taxon>Basidiomycota</taxon>
        <taxon>Agaricomycotina</taxon>
        <taxon>Agaricomycetes</taxon>
        <taxon>Agaricomycetidae</taxon>
        <taxon>Agaricales</taxon>
        <taxon>Marasmiineae</taxon>
        <taxon>Physalacriaceae</taxon>
        <taxon>Guyanagaster</taxon>
    </lineage>
</organism>
<feature type="transmembrane region" description="Helical" evidence="1">
    <location>
        <begin position="41"/>
        <end position="62"/>
    </location>
</feature>
<accession>A0A9P7VHC7</accession>
<keyword evidence="3" id="KW-1185">Reference proteome</keyword>
<sequence>MESGTMRNRISRHDCGFWVQVAKQPIFNAGRLSCRHRNLSSWLGGGIFVQGGFTCNLFFFLMSDSLPSLSDERFREATKESHVRL</sequence>
<dbReference type="RefSeq" id="XP_043034077.1">
    <property type="nucleotide sequence ID" value="XM_043181465.1"/>
</dbReference>
<proteinExistence type="predicted"/>
<protein>
    <submittedName>
        <fullName evidence="2">Uncharacterized protein</fullName>
    </submittedName>
</protein>
<gene>
    <name evidence="2" type="ORF">BT62DRAFT_576842</name>
</gene>